<accession>Q1ITM3</accession>
<dbReference type="EMBL" id="CP000360">
    <property type="protein sequence ID" value="ABF39777.1"/>
    <property type="molecule type" value="Genomic_DNA"/>
</dbReference>
<dbReference type="InterPro" id="IPR032710">
    <property type="entry name" value="NTF2-like_dom_sf"/>
</dbReference>
<dbReference type="SUPFAM" id="SSF54427">
    <property type="entry name" value="NTF2-like"/>
    <property type="match status" value="1"/>
</dbReference>
<dbReference type="Gene3D" id="3.10.450.50">
    <property type="match status" value="1"/>
</dbReference>
<sequence>MTSNPPAEIQTLIDAHINGFNTQDDNLFLRVFGDTAIIIDGIAPYRWLNPNAPANWLADVEKWREGLGVTNEHLSYEMGFWNVEGSSAYAVISGTLTITIKGQAIVRTGTLAYTFANRDGVWKIEAQAWGRTS</sequence>
<proteinExistence type="predicted"/>
<organism evidence="1 2">
    <name type="scientific">Koribacter versatilis (strain Ellin345)</name>
    <dbReference type="NCBI Taxonomy" id="204669"/>
    <lineage>
        <taxon>Bacteria</taxon>
        <taxon>Pseudomonadati</taxon>
        <taxon>Acidobacteriota</taxon>
        <taxon>Terriglobia</taxon>
        <taxon>Terriglobales</taxon>
        <taxon>Candidatus Korobacteraceae</taxon>
        <taxon>Candidatus Korobacter</taxon>
    </lineage>
</organism>
<keyword evidence="2" id="KW-1185">Reference proteome</keyword>
<dbReference type="AlphaFoldDB" id="Q1ITM3"/>
<protein>
    <recommendedName>
        <fullName evidence="3">SnoaL-like domain-containing protein</fullName>
    </recommendedName>
</protein>
<reference evidence="1 2" key="1">
    <citation type="journal article" date="2009" name="Appl. Environ. Microbiol.">
        <title>Three genomes from the phylum Acidobacteria provide insight into the lifestyles of these microorganisms in soils.</title>
        <authorList>
            <person name="Ward N.L."/>
            <person name="Challacombe J.F."/>
            <person name="Janssen P.H."/>
            <person name="Henrissat B."/>
            <person name="Coutinho P.M."/>
            <person name="Wu M."/>
            <person name="Xie G."/>
            <person name="Haft D.H."/>
            <person name="Sait M."/>
            <person name="Badger J."/>
            <person name="Barabote R.D."/>
            <person name="Bradley B."/>
            <person name="Brettin T.S."/>
            <person name="Brinkac L.M."/>
            <person name="Bruce D."/>
            <person name="Creasy T."/>
            <person name="Daugherty S.C."/>
            <person name="Davidsen T.M."/>
            <person name="DeBoy R.T."/>
            <person name="Detter J.C."/>
            <person name="Dodson R.J."/>
            <person name="Durkin A.S."/>
            <person name="Ganapathy A."/>
            <person name="Gwinn-Giglio M."/>
            <person name="Han C.S."/>
            <person name="Khouri H."/>
            <person name="Kiss H."/>
            <person name="Kothari S.P."/>
            <person name="Madupu R."/>
            <person name="Nelson K.E."/>
            <person name="Nelson W.C."/>
            <person name="Paulsen I."/>
            <person name="Penn K."/>
            <person name="Ren Q."/>
            <person name="Rosovitz M.J."/>
            <person name="Selengut J.D."/>
            <person name="Shrivastava S."/>
            <person name="Sullivan S.A."/>
            <person name="Tapia R."/>
            <person name="Thompson L.S."/>
            <person name="Watkins K.L."/>
            <person name="Yang Q."/>
            <person name="Yu C."/>
            <person name="Zafar N."/>
            <person name="Zhou L."/>
            <person name="Kuske C.R."/>
        </authorList>
    </citation>
    <scope>NUCLEOTIDE SEQUENCE [LARGE SCALE GENOMIC DNA]</scope>
    <source>
        <strain evidence="1 2">Ellin345</strain>
    </source>
</reference>
<dbReference type="OrthoDB" id="119950at2"/>
<dbReference type="RefSeq" id="WP_011521579.1">
    <property type="nucleotide sequence ID" value="NC_008009.1"/>
</dbReference>
<dbReference type="EnsemblBacteria" id="ABF39777">
    <property type="protein sequence ID" value="ABF39777"/>
    <property type="gene ID" value="Acid345_0772"/>
</dbReference>
<evidence type="ECO:0008006" key="3">
    <source>
        <dbReference type="Google" id="ProtNLM"/>
    </source>
</evidence>
<dbReference type="HOGENOM" id="CLU_1968106_0_0_0"/>
<evidence type="ECO:0000313" key="1">
    <source>
        <dbReference type="EMBL" id="ABF39777.1"/>
    </source>
</evidence>
<name>Q1ITM3_KORVE</name>
<dbReference type="KEGG" id="aba:Acid345_0772"/>
<dbReference type="Proteomes" id="UP000002432">
    <property type="component" value="Chromosome"/>
</dbReference>
<gene>
    <name evidence="1" type="ordered locus">Acid345_0772</name>
</gene>
<evidence type="ECO:0000313" key="2">
    <source>
        <dbReference type="Proteomes" id="UP000002432"/>
    </source>
</evidence>
<dbReference type="STRING" id="204669.Acid345_0772"/>